<evidence type="ECO:0000256" key="3">
    <source>
        <dbReference type="ARBA" id="ARBA00022519"/>
    </source>
</evidence>
<keyword evidence="3" id="KW-0997">Cell inner membrane</keyword>
<dbReference type="PANTHER" id="PTHR47529">
    <property type="entry name" value="PEPTIDYL-PROLYL CIS-TRANS ISOMERASE D"/>
    <property type="match status" value="1"/>
</dbReference>
<evidence type="ECO:0000259" key="13">
    <source>
        <dbReference type="PROSITE" id="PS50198"/>
    </source>
</evidence>
<dbReference type="Gene3D" id="1.10.4030.10">
    <property type="entry name" value="Porin chaperone SurA, peptide-binding domain"/>
    <property type="match status" value="1"/>
</dbReference>
<comment type="subcellular location">
    <subcellularLocation>
        <location evidence="1">Cell inner membrane</location>
        <topology evidence="1">Single-pass type II membrane protein</topology>
        <orientation evidence="1">Periplasmic side</orientation>
    </subcellularLocation>
</comment>
<evidence type="ECO:0000256" key="12">
    <source>
        <dbReference type="SAM" id="Phobius"/>
    </source>
</evidence>
<keyword evidence="5 12" id="KW-1133">Transmembrane helix</keyword>
<evidence type="ECO:0000256" key="7">
    <source>
        <dbReference type="ARBA" id="ARBA00023186"/>
    </source>
</evidence>
<proteinExistence type="inferred from homology"/>
<dbReference type="InterPro" id="IPR052029">
    <property type="entry name" value="PpiD_chaperone"/>
</dbReference>
<dbReference type="PROSITE" id="PS50198">
    <property type="entry name" value="PPIC_PPIASE_2"/>
    <property type="match status" value="2"/>
</dbReference>
<feature type="transmembrane region" description="Helical" evidence="12">
    <location>
        <begin position="12"/>
        <end position="31"/>
    </location>
</feature>
<sequence length="620" mass="74206">MLKFMRRHAKSWIIKAAFAIIIIVFVFWGVGSFRARRATILAYVNGEPIYYKEFYNTYRQVLENYRARFKEFDEEWIKRLNLKQTVLEQLIERKLILQAAKKMGLMVSDMELWETISNYKIFQKDGKFDLKRYQMVLSHYHYTPAEFEQSLREDLIIKRIREIFKDLAQVSDLEAYETYRWLNQKINLEFVTFEPNQFIKEIKPKETDLKKYFEDHKERYEIPRKLKLVYLKISSKEFLEKINLTDEEIEKYYEANKDIFYEPKKVCARHILFRVASDAPKEKVEKVKKKAEEVLSKLKKGEDFVKLAKEYSEDKATAERGGDLGCFPRGVMVKSFEDAVFSLKKGEISEPIRTKLGFHIVKVYDIKEERTKPLKEVKKHIIMVLKKEKAKEMAFNTANRIYAEAILENDLRKAAKKYKKTIQETDFFSEKNWPLQIPHNLKDQILSLKKGGISSPLKSKESYFLIQLKDEKPKHLPTFDEVKEKVKEDFIKEEARRRAKEKAEKTLNALKKGEKIKLKWTETGFFSPDEPIPKIGFYLKQKELFFLDKNQPYFNDIAEIGNKFYLFKLKSRKKVNKADYEKEKEEFKKRLLIRRQIALFQAWVRQLREKAEIKIRKEIL</sequence>
<dbReference type="AlphaFoldDB" id="A0A7C0U460"/>
<keyword evidence="2" id="KW-1003">Cell membrane</keyword>
<dbReference type="SUPFAM" id="SSF54534">
    <property type="entry name" value="FKBP-like"/>
    <property type="match status" value="2"/>
</dbReference>
<reference evidence="14" key="1">
    <citation type="journal article" date="2020" name="mSystems">
        <title>Genome- and Community-Level Interaction Insights into Carbon Utilization and Element Cycling Functions of Hydrothermarchaeota in Hydrothermal Sediment.</title>
        <authorList>
            <person name="Zhou Z."/>
            <person name="Liu Y."/>
            <person name="Xu W."/>
            <person name="Pan J."/>
            <person name="Luo Z.H."/>
            <person name="Li M."/>
        </authorList>
    </citation>
    <scope>NUCLEOTIDE SEQUENCE [LARGE SCALE GENOMIC DNA]</scope>
    <source>
        <strain evidence="14">HyVt-233</strain>
    </source>
</reference>
<dbReference type="Pfam" id="PF13616">
    <property type="entry name" value="Rotamase_3"/>
    <property type="match status" value="1"/>
</dbReference>
<evidence type="ECO:0000256" key="10">
    <source>
        <dbReference type="ARBA" id="ARBA00042775"/>
    </source>
</evidence>
<dbReference type="SUPFAM" id="SSF109998">
    <property type="entry name" value="Triger factor/SurA peptide-binding domain-like"/>
    <property type="match status" value="1"/>
</dbReference>
<organism evidence="14">
    <name type="scientific">Desulfofervidus auxilii</name>
    <dbReference type="NCBI Taxonomy" id="1621989"/>
    <lineage>
        <taxon>Bacteria</taxon>
        <taxon>Pseudomonadati</taxon>
        <taxon>Thermodesulfobacteriota</taxon>
        <taxon>Candidatus Desulfofervidia</taxon>
        <taxon>Candidatus Desulfofervidales</taxon>
        <taxon>Candidatus Desulfofervidaceae</taxon>
        <taxon>Candidatus Desulfofervidus</taxon>
    </lineage>
</organism>
<evidence type="ECO:0000256" key="2">
    <source>
        <dbReference type="ARBA" id="ARBA00022475"/>
    </source>
</evidence>
<comment type="caution">
    <text evidence="14">The sequence shown here is derived from an EMBL/GenBank/DDBJ whole genome shotgun (WGS) entry which is preliminary data.</text>
</comment>
<keyword evidence="11" id="KW-0697">Rotamase</keyword>
<evidence type="ECO:0000256" key="8">
    <source>
        <dbReference type="ARBA" id="ARBA00038408"/>
    </source>
</evidence>
<protein>
    <recommendedName>
        <fullName evidence="9">Periplasmic chaperone PpiD</fullName>
    </recommendedName>
    <alternativeName>
        <fullName evidence="10">Periplasmic folding chaperone</fullName>
    </alternativeName>
</protein>
<gene>
    <name evidence="14" type="ORF">ENG63_11310</name>
</gene>
<evidence type="ECO:0000256" key="5">
    <source>
        <dbReference type="ARBA" id="ARBA00022989"/>
    </source>
</evidence>
<evidence type="ECO:0000256" key="4">
    <source>
        <dbReference type="ARBA" id="ARBA00022692"/>
    </source>
</evidence>
<keyword evidence="4 12" id="KW-0812">Transmembrane</keyword>
<dbReference type="Pfam" id="PF13145">
    <property type="entry name" value="Rotamase_2"/>
    <property type="match status" value="1"/>
</dbReference>
<dbReference type="Gene3D" id="3.10.50.40">
    <property type="match status" value="2"/>
</dbReference>
<name>A0A7C0U460_DESA2</name>
<evidence type="ECO:0000256" key="11">
    <source>
        <dbReference type="PROSITE-ProRule" id="PRU00278"/>
    </source>
</evidence>
<dbReference type="InterPro" id="IPR000297">
    <property type="entry name" value="PPIase_PpiC"/>
</dbReference>
<dbReference type="GO" id="GO:0003755">
    <property type="term" value="F:peptidyl-prolyl cis-trans isomerase activity"/>
    <property type="evidence" value="ECO:0007669"/>
    <property type="project" value="UniProtKB-KW"/>
</dbReference>
<dbReference type="InterPro" id="IPR046357">
    <property type="entry name" value="PPIase_dom_sf"/>
</dbReference>
<evidence type="ECO:0000256" key="6">
    <source>
        <dbReference type="ARBA" id="ARBA00023136"/>
    </source>
</evidence>
<evidence type="ECO:0000256" key="9">
    <source>
        <dbReference type="ARBA" id="ARBA00040743"/>
    </source>
</evidence>
<keyword evidence="6 12" id="KW-0472">Membrane</keyword>
<dbReference type="Proteomes" id="UP000886289">
    <property type="component" value="Unassembled WGS sequence"/>
</dbReference>
<dbReference type="Pfam" id="PF13624">
    <property type="entry name" value="SurA_N_3"/>
    <property type="match status" value="1"/>
</dbReference>
<evidence type="ECO:0000256" key="1">
    <source>
        <dbReference type="ARBA" id="ARBA00004382"/>
    </source>
</evidence>
<feature type="domain" description="PpiC" evidence="13">
    <location>
        <begin position="263"/>
        <end position="365"/>
    </location>
</feature>
<keyword evidence="7" id="KW-0143">Chaperone</keyword>
<comment type="similarity">
    <text evidence="8">Belongs to the PpiD chaperone family.</text>
</comment>
<feature type="domain" description="PpiC" evidence="13">
    <location>
        <begin position="373"/>
        <end position="470"/>
    </location>
</feature>
<dbReference type="InterPro" id="IPR027304">
    <property type="entry name" value="Trigger_fact/SurA_dom_sf"/>
</dbReference>
<dbReference type="GO" id="GO:0005886">
    <property type="term" value="C:plasma membrane"/>
    <property type="evidence" value="ECO:0007669"/>
    <property type="project" value="UniProtKB-SubCell"/>
</dbReference>
<dbReference type="PANTHER" id="PTHR47529:SF1">
    <property type="entry name" value="PERIPLASMIC CHAPERONE PPID"/>
    <property type="match status" value="1"/>
</dbReference>
<keyword evidence="11" id="KW-0413">Isomerase</keyword>
<evidence type="ECO:0000313" key="14">
    <source>
        <dbReference type="EMBL" id="HDD45424.1"/>
    </source>
</evidence>
<accession>A0A7C0U460</accession>
<dbReference type="EMBL" id="DRBS01000419">
    <property type="protein sequence ID" value="HDD45424.1"/>
    <property type="molecule type" value="Genomic_DNA"/>
</dbReference>